<dbReference type="Pfam" id="PF00153">
    <property type="entry name" value="Mito_carr"/>
    <property type="match status" value="2"/>
</dbReference>
<dbReference type="SUPFAM" id="SSF103506">
    <property type="entry name" value="Mitochondrial carrier"/>
    <property type="match status" value="1"/>
</dbReference>
<reference evidence="9" key="1">
    <citation type="journal article" date="2020" name="Genome Biol.">
        <title>Gamete binning: chromosome-level and haplotype-resolved genome assembly enabled by high-throughput single-cell sequencing of gamete genomes.</title>
        <authorList>
            <person name="Campoy J.A."/>
            <person name="Sun H."/>
            <person name="Goel M."/>
            <person name="Jiao W.-B."/>
            <person name="Folz-Donahue K."/>
            <person name="Wang N."/>
            <person name="Rubio M."/>
            <person name="Liu C."/>
            <person name="Kukat C."/>
            <person name="Ruiz D."/>
            <person name="Huettel B."/>
            <person name="Schneeberger K."/>
        </authorList>
    </citation>
    <scope>NUCLEOTIDE SEQUENCE [LARGE SCALE GENOMIC DNA]</scope>
    <source>
        <strain evidence="9">cv. Rojo Pasion</strain>
    </source>
</reference>
<dbReference type="InterPro" id="IPR002067">
    <property type="entry name" value="MCP"/>
</dbReference>
<keyword evidence="2 7" id="KW-0813">Transport</keyword>
<dbReference type="Proteomes" id="UP000507245">
    <property type="component" value="Unassembled WGS sequence"/>
</dbReference>
<accession>A0A6J5Y4P9</accession>
<dbReference type="EMBL" id="CAEKKB010000007">
    <property type="protein sequence ID" value="CAB4318955.1"/>
    <property type="molecule type" value="Genomic_DNA"/>
</dbReference>
<evidence type="ECO:0000313" key="9">
    <source>
        <dbReference type="Proteomes" id="UP000507245"/>
    </source>
</evidence>
<dbReference type="PRINTS" id="PR00926">
    <property type="entry name" value="MITOCARRIER"/>
</dbReference>
<name>A0A6J5Y4P9_PRUAR</name>
<evidence type="ECO:0000256" key="6">
    <source>
        <dbReference type="PROSITE-ProRule" id="PRU00282"/>
    </source>
</evidence>
<dbReference type="Gene3D" id="1.50.40.10">
    <property type="entry name" value="Mitochondrial carrier domain"/>
    <property type="match status" value="2"/>
</dbReference>
<keyword evidence="3 6" id="KW-0812">Transmembrane</keyword>
<evidence type="ECO:0000256" key="2">
    <source>
        <dbReference type="ARBA" id="ARBA00022448"/>
    </source>
</evidence>
<comment type="subcellular location">
    <subcellularLocation>
        <location evidence="1">Membrane</location>
        <topology evidence="1">Multi-pass membrane protein</topology>
    </subcellularLocation>
</comment>
<dbReference type="InterPro" id="IPR018108">
    <property type="entry name" value="MCP_transmembrane"/>
</dbReference>
<evidence type="ECO:0000256" key="7">
    <source>
        <dbReference type="RuleBase" id="RU000488"/>
    </source>
</evidence>
<evidence type="ECO:0000313" key="8">
    <source>
        <dbReference type="EMBL" id="CAB4318955.1"/>
    </source>
</evidence>
<dbReference type="PANTHER" id="PTHR24089">
    <property type="entry name" value="SOLUTE CARRIER FAMILY 25"/>
    <property type="match status" value="1"/>
</dbReference>
<dbReference type="PROSITE" id="PS50920">
    <property type="entry name" value="SOLCAR"/>
    <property type="match status" value="3"/>
</dbReference>
<feature type="repeat" description="Solcar" evidence="6">
    <location>
        <begin position="117"/>
        <end position="200"/>
    </location>
</feature>
<dbReference type="GO" id="GO:0055085">
    <property type="term" value="P:transmembrane transport"/>
    <property type="evidence" value="ECO:0007669"/>
    <property type="project" value="InterPro"/>
</dbReference>
<feature type="repeat" description="Solcar" evidence="6">
    <location>
        <begin position="210"/>
        <end position="286"/>
    </location>
</feature>
<dbReference type="AlphaFoldDB" id="A0A6J5Y4P9"/>
<evidence type="ECO:0000256" key="5">
    <source>
        <dbReference type="ARBA" id="ARBA00023136"/>
    </source>
</evidence>
<gene>
    <name evidence="8" type="ORF">ORAREDHAP_LOCUS46104</name>
</gene>
<keyword evidence="5 6" id="KW-0472">Membrane</keyword>
<dbReference type="OrthoDB" id="270584at2759"/>
<keyword evidence="4" id="KW-0677">Repeat</keyword>
<organism evidence="8 9">
    <name type="scientific">Prunus armeniaca</name>
    <name type="common">Apricot</name>
    <name type="synonym">Armeniaca vulgaris</name>
    <dbReference type="NCBI Taxonomy" id="36596"/>
    <lineage>
        <taxon>Eukaryota</taxon>
        <taxon>Viridiplantae</taxon>
        <taxon>Streptophyta</taxon>
        <taxon>Embryophyta</taxon>
        <taxon>Tracheophyta</taxon>
        <taxon>Spermatophyta</taxon>
        <taxon>Magnoliopsida</taxon>
        <taxon>eudicotyledons</taxon>
        <taxon>Gunneridae</taxon>
        <taxon>Pentapetalae</taxon>
        <taxon>rosids</taxon>
        <taxon>fabids</taxon>
        <taxon>Rosales</taxon>
        <taxon>Rosaceae</taxon>
        <taxon>Amygdaloideae</taxon>
        <taxon>Amygdaleae</taxon>
        <taxon>Prunus</taxon>
    </lineage>
</organism>
<dbReference type="InterPro" id="IPR023395">
    <property type="entry name" value="MCP_dom_sf"/>
</dbReference>
<sequence length="391" mass="42373">MGRRRLQGTENATNGVVFSCSVIRINRSPASHAGGLFASVGQVARGFVITPNLQNPIDKSTKLLSSTYMKYMPTPDFGLRIGRVDELVEGEALELGEEELLKNNKRGGLKLKIKIGNASLRRLFSGAIAGVVSRSAVAPLETIRTHLMAGSCGHSSSQVFQSIMETDGWQGLFRGTLVNVIRVAPSKAIELFAYDTVNKHLTRPGEELKIPIPASSIAGAVAGFSSTLCTYPLELEECTITFFTHFLKLSKRRDLQDCIEASPPSLIGVIPYAATNYFAYDALSKAYKKAFKKEEIGNITTLLIGSAAAAISSSATFPLEVARKKMQVGALNGRQYKHILHALSCILESEGIAGLYRGLGPSYMKLVPAAGISFMCYEACKRILTENEEEI</sequence>
<evidence type="ECO:0000256" key="3">
    <source>
        <dbReference type="ARBA" id="ARBA00022692"/>
    </source>
</evidence>
<protein>
    <submittedName>
        <fullName evidence="8">Uncharacterized protein</fullName>
    </submittedName>
</protein>
<feature type="repeat" description="Solcar" evidence="6">
    <location>
        <begin position="296"/>
        <end position="383"/>
    </location>
</feature>
<evidence type="ECO:0000256" key="1">
    <source>
        <dbReference type="ARBA" id="ARBA00004141"/>
    </source>
</evidence>
<comment type="similarity">
    <text evidence="7">Belongs to the mitochondrial carrier (TC 2.A.29) family.</text>
</comment>
<proteinExistence type="inferred from homology"/>
<evidence type="ECO:0000256" key="4">
    <source>
        <dbReference type="ARBA" id="ARBA00022737"/>
    </source>
</evidence>
<dbReference type="GO" id="GO:0016020">
    <property type="term" value="C:membrane"/>
    <property type="evidence" value="ECO:0007669"/>
    <property type="project" value="UniProtKB-SubCell"/>
</dbReference>
<keyword evidence="9" id="KW-1185">Reference proteome</keyword>